<evidence type="ECO:0000313" key="4">
    <source>
        <dbReference type="Proteomes" id="UP000320390"/>
    </source>
</evidence>
<evidence type="ECO:0000256" key="1">
    <source>
        <dbReference type="ARBA" id="ARBA00022729"/>
    </source>
</evidence>
<reference evidence="3 4" key="1">
    <citation type="submission" date="2019-02" db="EMBL/GenBank/DDBJ databases">
        <title>Deep-cultivation of Planctomycetes and their phenomic and genomic characterization uncovers novel biology.</title>
        <authorList>
            <person name="Wiegand S."/>
            <person name="Jogler M."/>
            <person name="Boedeker C."/>
            <person name="Pinto D."/>
            <person name="Vollmers J."/>
            <person name="Rivas-Marin E."/>
            <person name="Kohn T."/>
            <person name="Peeters S.H."/>
            <person name="Heuer A."/>
            <person name="Rast P."/>
            <person name="Oberbeckmann S."/>
            <person name="Bunk B."/>
            <person name="Jeske O."/>
            <person name="Meyerdierks A."/>
            <person name="Storesund J.E."/>
            <person name="Kallscheuer N."/>
            <person name="Luecker S."/>
            <person name="Lage O.M."/>
            <person name="Pohl T."/>
            <person name="Merkel B.J."/>
            <person name="Hornburger P."/>
            <person name="Mueller R.-W."/>
            <person name="Bruemmer F."/>
            <person name="Labrenz M."/>
            <person name="Spormann A.M."/>
            <person name="Op den Camp H."/>
            <person name="Overmann J."/>
            <person name="Amann R."/>
            <person name="Jetten M.S.M."/>
            <person name="Mascher T."/>
            <person name="Medema M.H."/>
            <person name="Devos D.P."/>
            <person name="Kaster A.-K."/>
            <person name="Ovreas L."/>
            <person name="Rohde M."/>
            <person name="Galperin M.Y."/>
            <person name="Jogler C."/>
        </authorList>
    </citation>
    <scope>NUCLEOTIDE SEQUENCE [LARGE SCALE GENOMIC DNA]</scope>
    <source>
        <strain evidence="3 4">Poly30</strain>
    </source>
</reference>
<proteinExistence type="predicted"/>
<dbReference type="Gene3D" id="2.130.10.130">
    <property type="entry name" value="Integrin alpha, N-terminal"/>
    <property type="match status" value="3"/>
</dbReference>
<dbReference type="Pfam" id="PF07593">
    <property type="entry name" value="UnbV_ASPIC"/>
    <property type="match status" value="1"/>
</dbReference>
<dbReference type="InterPro" id="IPR027039">
    <property type="entry name" value="Crtac1"/>
</dbReference>
<dbReference type="InterPro" id="IPR028994">
    <property type="entry name" value="Integrin_alpha_N"/>
</dbReference>
<sequence length="576" mass="62641">MGLLFALTLIFVAIQGRRSAPRPAPDSAGLRFEEVARAVGVAFTHTKPRIDELVAHVEPQVAATGAAVSMTDVNADGWPDLYAVTSGEGENNGLFVNRGDGTFEDRAAEAGLADLNRDGTGASMGSIWADVDGNGLEDVLVYKWGRSQLFLNRGDLRFENVTETSGLDAWVNSNCATWIDYDRDGLLDLFLAGYYDENLDLTRLETTKIFHDSLEFAQNGGENHLYRNLGNGRFEDVTEAAGMTSRRWTYAAVAADFDRDGWPDLYVANDYGSEELWLNRGGERFELARWIGLDGESKSGMCVALGDTKNEGRYSVFVTNISKRGFLFQGNNLRLNLMDEARGFQQRGRGAVLDCGWAWGAQFGDLDDDGRQDLVVVNGFVSASTERDYWYQMSKLGGAAGGLVVDAQNWPAFEDRSLSGYERTRVLLNQGGSAPKFVESGLEVGVDDTYDGRAVALGDLDRDGDLDIVIANQAGPLLIYRNQNASPGHWIAFDLVGLAPNTSAIGAEVEVAFGDGKQLQVVAAAMGFSSQNERRLHFGLGDVQGPVSATIRWPSGKISELSGLEVDTAHHVQQTP</sequence>
<name>A0A518EKM3_9BACT</name>
<dbReference type="RefSeq" id="WP_419190788.1">
    <property type="nucleotide sequence ID" value="NZ_CP036434.1"/>
</dbReference>
<dbReference type="InterPro" id="IPR011519">
    <property type="entry name" value="UnbV_ASPIC"/>
</dbReference>
<dbReference type="SUPFAM" id="SSF69318">
    <property type="entry name" value="Integrin alpha N-terminal domain"/>
    <property type="match status" value="2"/>
</dbReference>
<protein>
    <submittedName>
        <fullName evidence="3">FG-GAP repeat protein</fullName>
    </submittedName>
</protein>
<organism evidence="3 4">
    <name type="scientific">Saltatorellus ferox</name>
    <dbReference type="NCBI Taxonomy" id="2528018"/>
    <lineage>
        <taxon>Bacteria</taxon>
        <taxon>Pseudomonadati</taxon>
        <taxon>Planctomycetota</taxon>
        <taxon>Planctomycetia</taxon>
        <taxon>Planctomycetia incertae sedis</taxon>
        <taxon>Saltatorellus</taxon>
    </lineage>
</organism>
<dbReference type="InterPro" id="IPR013517">
    <property type="entry name" value="FG-GAP"/>
</dbReference>
<evidence type="ECO:0000259" key="2">
    <source>
        <dbReference type="Pfam" id="PF07593"/>
    </source>
</evidence>
<keyword evidence="1" id="KW-0732">Signal</keyword>
<accession>A0A518EKM3</accession>
<keyword evidence="4" id="KW-1185">Reference proteome</keyword>
<dbReference type="Pfam" id="PF01839">
    <property type="entry name" value="FG-GAP"/>
    <property type="match status" value="1"/>
</dbReference>
<dbReference type="AlphaFoldDB" id="A0A518EKM3"/>
<gene>
    <name evidence="3" type="ORF">Poly30_01350</name>
</gene>
<dbReference type="EMBL" id="CP036434">
    <property type="protein sequence ID" value="QDV04644.1"/>
    <property type="molecule type" value="Genomic_DNA"/>
</dbReference>
<dbReference type="PANTHER" id="PTHR16026:SF0">
    <property type="entry name" value="CARTILAGE ACIDIC PROTEIN 1"/>
    <property type="match status" value="1"/>
</dbReference>
<dbReference type="Pfam" id="PF13517">
    <property type="entry name" value="FG-GAP_3"/>
    <property type="match status" value="2"/>
</dbReference>
<dbReference type="PANTHER" id="PTHR16026">
    <property type="entry name" value="CARTILAGE ACIDIC PROTEIN 1"/>
    <property type="match status" value="1"/>
</dbReference>
<evidence type="ECO:0000313" key="3">
    <source>
        <dbReference type="EMBL" id="QDV04644.1"/>
    </source>
</evidence>
<dbReference type="Proteomes" id="UP000320390">
    <property type="component" value="Chromosome"/>
</dbReference>
<feature type="domain" description="ASPIC/UnbV" evidence="2">
    <location>
        <begin position="504"/>
        <end position="569"/>
    </location>
</feature>